<evidence type="ECO:0000313" key="1">
    <source>
        <dbReference type="EMBL" id="RDX49216.1"/>
    </source>
</evidence>
<organism evidence="1 2">
    <name type="scientific">Lentinus brumalis</name>
    <dbReference type="NCBI Taxonomy" id="2498619"/>
    <lineage>
        <taxon>Eukaryota</taxon>
        <taxon>Fungi</taxon>
        <taxon>Dikarya</taxon>
        <taxon>Basidiomycota</taxon>
        <taxon>Agaricomycotina</taxon>
        <taxon>Agaricomycetes</taxon>
        <taxon>Polyporales</taxon>
        <taxon>Polyporaceae</taxon>
        <taxon>Lentinus</taxon>
    </lineage>
</organism>
<reference evidence="1 2" key="1">
    <citation type="journal article" date="2018" name="Biotechnol. Biofuels">
        <title>Integrative visual omics of the white-rot fungus Polyporus brumalis exposes the biotechnological potential of its oxidative enzymes for delignifying raw plant biomass.</title>
        <authorList>
            <person name="Miyauchi S."/>
            <person name="Rancon A."/>
            <person name="Drula E."/>
            <person name="Hage H."/>
            <person name="Chaduli D."/>
            <person name="Favel A."/>
            <person name="Grisel S."/>
            <person name="Henrissat B."/>
            <person name="Herpoel-Gimbert I."/>
            <person name="Ruiz-Duenas F.J."/>
            <person name="Chevret D."/>
            <person name="Hainaut M."/>
            <person name="Lin J."/>
            <person name="Wang M."/>
            <person name="Pangilinan J."/>
            <person name="Lipzen A."/>
            <person name="Lesage-Meessen L."/>
            <person name="Navarro D."/>
            <person name="Riley R."/>
            <person name="Grigoriev I.V."/>
            <person name="Zhou S."/>
            <person name="Raouche S."/>
            <person name="Rosso M.N."/>
        </authorList>
    </citation>
    <scope>NUCLEOTIDE SEQUENCE [LARGE SCALE GENOMIC DNA]</scope>
    <source>
        <strain evidence="1 2">BRFM 1820</strain>
    </source>
</reference>
<dbReference type="Proteomes" id="UP000256964">
    <property type="component" value="Unassembled WGS sequence"/>
</dbReference>
<gene>
    <name evidence="1" type="ORF">OH76DRAFT_1350968</name>
</gene>
<evidence type="ECO:0000313" key="2">
    <source>
        <dbReference type="Proteomes" id="UP000256964"/>
    </source>
</evidence>
<proteinExistence type="predicted"/>
<protein>
    <submittedName>
        <fullName evidence="1">Uncharacterized protein</fullName>
    </submittedName>
</protein>
<sequence length="189" mass="21860">MRRLPTFGRDKIRRFAHDAANRKRLAARDYEAYLMVIMPVFEGLLPLRDDQNVADLLFELTNWHALAKLRLHTDVTIDIFCAATHHMYKAFRKFAYKTCPRYATRELPKEAQARVRQEQKTTRKASVGGGAQKLKSFNVLNTFKYHSLGDYAAYIFRSGPTDNYTTQVVRAQYTARHPRLALMFVALTG</sequence>
<dbReference type="OrthoDB" id="3269417at2759"/>
<dbReference type="STRING" id="139420.A0A371D9K2"/>
<dbReference type="EMBL" id="KZ857406">
    <property type="protein sequence ID" value="RDX49216.1"/>
    <property type="molecule type" value="Genomic_DNA"/>
</dbReference>
<keyword evidence="2" id="KW-1185">Reference proteome</keyword>
<dbReference type="AlphaFoldDB" id="A0A371D9K2"/>
<accession>A0A371D9K2</accession>
<name>A0A371D9K2_9APHY</name>